<dbReference type="GO" id="GO:0032259">
    <property type="term" value="P:methylation"/>
    <property type="evidence" value="ECO:0007669"/>
    <property type="project" value="UniProtKB-KW"/>
</dbReference>
<evidence type="ECO:0000256" key="9">
    <source>
        <dbReference type="RuleBase" id="RU003960"/>
    </source>
</evidence>
<dbReference type="GO" id="GO:0004851">
    <property type="term" value="F:uroporphyrin-III C-methyltransferase activity"/>
    <property type="evidence" value="ECO:0007669"/>
    <property type="project" value="UniProtKB-EC"/>
</dbReference>
<comment type="pathway">
    <text evidence="7">Porphyrin-containing compound metabolism; siroheme biosynthesis; precorrin-2 from uroporphyrinogen III: step 1/1.</text>
</comment>
<evidence type="ECO:0000256" key="2">
    <source>
        <dbReference type="ARBA" id="ARBA00012162"/>
    </source>
</evidence>
<feature type="domain" description="Tetrapyrrole methylase" evidence="10">
    <location>
        <begin position="40"/>
        <end position="247"/>
    </location>
</feature>
<keyword evidence="5" id="KW-0949">S-adenosyl-L-methionine</keyword>
<evidence type="ECO:0000256" key="4">
    <source>
        <dbReference type="ARBA" id="ARBA00022679"/>
    </source>
</evidence>
<keyword evidence="4 9" id="KW-0808">Transferase</keyword>
<dbReference type="PANTHER" id="PTHR45790">
    <property type="entry name" value="SIROHEME SYNTHASE-RELATED"/>
    <property type="match status" value="1"/>
</dbReference>
<evidence type="ECO:0000256" key="3">
    <source>
        <dbReference type="ARBA" id="ARBA00022603"/>
    </source>
</evidence>
<protein>
    <recommendedName>
        <fullName evidence="2">uroporphyrinogen-III C-methyltransferase</fullName>
        <ecNumber evidence="2">2.1.1.107</ecNumber>
    </recommendedName>
</protein>
<dbReference type="Gene3D" id="3.40.1010.10">
    <property type="entry name" value="Cobalt-precorrin-4 Transmethylase, Domain 1"/>
    <property type="match status" value="1"/>
</dbReference>
<dbReference type="Proteomes" id="UP000199058">
    <property type="component" value="Unassembled WGS sequence"/>
</dbReference>
<dbReference type="PANTHER" id="PTHR45790:SF3">
    <property type="entry name" value="S-ADENOSYL-L-METHIONINE-DEPENDENT UROPORPHYRINOGEN III METHYLTRANSFERASE, CHLOROPLASTIC"/>
    <property type="match status" value="1"/>
</dbReference>
<name>A0A1I1G495_9GAMM</name>
<keyword evidence="3 9" id="KW-0489">Methyltransferase</keyword>
<dbReference type="InterPro" id="IPR014776">
    <property type="entry name" value="4pyrrole_Mease_sub2"/>
</dbReference>
<dbReference type="FunFam" id="3.40.1010.10:FF:000001">
    <property type="entry name" value="Siroheme synthase"/>
    <property type="match status" value="1"/>
</dbReference>
<dbReference type="RefSeq" id="WP_091961119.1">
    <property type="nucleotide sequence ID" value="NZ_FOLH01000002.1"/>
</dbReference>
<evidence type="ECO:0000259" key="10">
    <source>
        <dbReference type="Pfam" id="PF00590"/>
    </source>
</evidence>
<dbReference type="OrthoDB" id="9815856at2"/>
<dbReference type="Gene3D" id="3.30.950.10">
    <property type="entry name" value="Methyltransferase, Cobalt-precorrin-4 Transmethylase, Domain 2"/>
    <property type="match status" value="1"/>
</dbReference>
<dbReference type="InterPro" id="IPR000878">
    <property type="entry name" value="4pyrrol_Mease"/>
</dbReference>
<dbReference type="UniPathway" id="UPA00262">
    <property type="reaction ID" value="UER00211"/>
</dbReference>
<comment type="pathway">
    <text evidence="8">Cofactor biosynthesis; adenosylcobalamin biosynthesis; precorrin-2 from uroporphyrinogen III: step 1/1.</text>
</comment>
<comment type="similarity">
    <text evidence="1 9">Belongs to the precorrin methyltransferase family.</text>
</comment>
<dbReference type="InterPro" id="IPR014777">
    <property type="entry name" value="4pyrrole_Mease_sub1"/>
</dbReference>
<organism evidence="11 12">
    <name type="scientific">Marinospirillum celere</name>
    <dbReference type="NCBI Taxonomy" id="1122252"/>
    <lineage>
        <taxon>Bacteria</taxon>
        <taxon>Pseudomonadati</taxon>
        <taxon>Pseudomonadota</taxon>
        <taxon>Gammaproteobacteria</taxon>
        <taxon>Oceanospirillales</taxon>
        <taxon>Oceanospirillaceae</taxon>
        <taxon>Marinospirillum</taxon>
    </lineage>
</organism>
<dbReference type="AlphaFoldDB" id="A0A1I1G495"/>
<evidence type="ECO:0000256" key="7">
    <source>
        <dbReference type="ARBA" id="ARBA00025705"/>
    </source>
</evidence>
<dbReference type="GO" id="GO:0019354">
    <property type="term" value="P:siroheme biosynthetic process"/>
    <property type="evidence" value="ECO:0007669"/>
    <property type="project" value="UniProtKB-UniPathway"/>
</dbReference>
<dbReference type="SUPFAM" id="SSF53790">
    <property type="entry name" value="Tetrapyrrole methylase"/>
    <property type="match status" value="1"/>
</dbReference>
<evidence type="ECO:0000313" key="11">
    <source>
        <dbReference type="EMBL" id="SFC06331.1"/>
    </source>
</evidence>
<sequence length="287" mass="31820">MASLNLFKPLNLDFFHWSSLLEKASAPTEQPAKKKKLGEVALVGAGPGDPDLITRKGWKLLLSAEVIVYDALVSQELLGEIPSTIRKIYVGKRKGQHSRSQQEINQLLVELAQQGLQVVRLKGGDPLIFGRLTEEVDTLKQAGIQWQLVPGITAAAGCAAQAGFSLTERRIAPSLRLVTAHSCDERPINWAELARRDETLVFYMGLSKVDEISQQLMRYGLPEDWPVLFVEKGTLKDQRQFLTNLKAMPDCARQVGLKAPTLIYVGQVVRQLQSTGQLLSEEVVQQP</sequence>
<dbReference type="EMBL" id="FOLH01000002">
    <property type="protein sequence ID" value="SFC06331.1"/>
    <property type="molecule type" value="Genomic_DNA"/>
</dbReference>
<dbReference type="NCBIfam" id="TIGR01469">
    <property type="entry name" value="cobA_cysG_Cterm"/>
    <property type="match status" value="1"/>
</dbReference>
<dbReference type="PROSITE" id="PS00840">
    <property type="entry name" value="SUMT_2"/>
    <property type="match status" value="1"/>
</dbReference>
<evidence type="ECO:0000256" key="6">
    <source>
        <dbReference type="ARBA" id="ARBA00023244"/>
    </source>
</evidence>
<evidence type="ECO:0000256" key="5">
    <source>
        <dbReference type="ARBA" id="ARBA00022691"/>
    </source>
</evidence>
<accession>A0A1I1G495</accession>
<dbReference type="STRING" id="1122252.SAMN05660443_1390"/>
<dbReference type="NCBIfam" id="NF004790">
    <property type="entry name" value="PRK06136.1"/>
    <property type="match status" value="1"/>
</dbReference>
<reference evidence="11 12" key="1">
    <citation type="submission" date="2016-10" db="EMBL/GenBank/DDBJ databases">
        <authorList>
            <person name="de Groot N.N."/>
        </authorList>
    </citation>
    <scope>NUCLEOTIDE SEQUENCE [LARGE SCALE GENOMIC DNA]</scope>
    <source>
        <strain evidence="11 12">DSM 18438</strain>
    </source>
</reference>
<keyword evidence="6" id="KW-0627">Porphyrin biosynthesis</keyword>
<proteinExistence type="inferred from homology"/>
<dbReference type="EC" id="2.1.1.107" evidence="2"/>
<evidence type="ECO:0000256" key="8">
    <source>
        <dbReference type="ARBA" id="ARBA00060548"/>
    </source>
</evidence>
<gene>
    <name evidence="11" type="ORF">SAMN05660443_1390</name>
</gene>
<dbReference type="CDD" id="cd11642">
    <property type="entry name" value="SUMT"/>
    <property type="match status" value="1"/>
</dbReference>
<dbReference type="InterPro" id="IPR050161">
    <property type="entry name" value="Siro_Cobalamin_biosynth"/>
</dbReference>
<dbReference type="Pfam" id="PF00590">
    <property type="entry name" value="TP_methylase"/>
    <property type="match status" value="1"/>
</dbReference>
<dbReference type="InterPro" id="IPR003043">
    <property type="entry name" value="Uropor_MeTrfase_CS"/>
</dbReference>
<keyword evidence="12" id="KW-1185">Reference proteome</keyword>
<evidence type="ECO:0000313" key="12">
    <source>
        <dbReference type="Proteomes" id="UP000199058"/>
    </source>
</evidence>
<evidence type="ECO:0000256" key="1">
    <source>
        <dbReference type="ARBA" id="ARBA00005879"/>
    </source>
</evidence>
<dbReference type="InterPro" id="IPR035996">
    <property type="entry name" value="4pyrrol_Methylase_sf"/>
</dbReference>
<dbReference type="InterPro" id="IPR006366">
    <property type="entry name" value="CobA/CysG_C"/>
</dbReference>